<keyword evidence="6" id="KW-1133">Transmembrane helix</keyword>
<dbReference type="GO" id="GO:0005783">
    <property type="term" value="C:endoplasmic reticulum"/>
    <property type="evidence" value="ECO:0007669"/>
    <property type="project" value="UniProtKB-SubCell"/>
</dbReference>
<keyword evidence="4" id="KW-0560">Oxidoreductase</keyword>
<evidence type="ECO:0000313" key="8">
    <source>
        <dbReference type="Proteomes" id="UP000054558"/>
    </source>
</evidence>
<dbReference type="PANTHER" id="PTHR43899">
    <property type="entry name" value="RH59310P"/>
    <property type="match status" value="1"/>
</dbReference>
<dbReference type="PRINTS" id="PR00080">
    <property type="entry name" value="SDRFAMILY"/>
</dbReference>
<keyword evidence="6" id="KW-0472">Membrane</keyword>
<sequence>MATGGAAGDAPNASVSLSDQLRSASPEYLILVALAALGFLVLLRALSRFLRGIWCVFLRPGKNLSHYGKWAVVTGCTDGIGRGFALELARKKLSVVLISRNQTKLVELAQEIESKYKVETRVLAVDFTEGGELQSIIDRVEATLSDLDVGILINNVGLSYPHAQYLNELDVMLIGDLIRVNVEVTTRLTRSVIPGMLKKRRGAIVNVGSGAATVLPSDPLYAVYAGTKGFVDQFSRTLAVEYKQWGIDVQCQAPLYVATKMSKIRKSSLTCPSANVYARSALKAIGYESRVTPYWAHAIMWWIVASLPEQVMDTIRLKQNLGIRKKALNKHAQKKIGEKKSS</sequence>
<keyword evidence="3" id="KW-0521">NADP</keyword>
<dbReference type="PROSITE" id="PS00061">
    <property type="entry name" value="ADH_SHORT"/>
    <property type="match status" value="1"/>
</dbReference>
<dbReference type="EMBL" id="DF237007">
    <property type="protein sequence ID" value="GAQ80636.1"/>
    <property type="molecule type" value="Genomic_DNA"/>
</dbReference>
<dbReference type="AlphaFoldDB" id="A0A1Y1HVU0"/>
<dbReference type="Proteomes" id="UP000054558">
    <property type="component" value="Unassembled WGS sequence"/>
</dbReference>
<accession>A0A1Y1HVU0</accession>
<dbReference type="PANTHER" id="PTHR43899:SF13">
    <property type="entry name" value="RH59310P"/>
    <property type="match status" value="1"/>
</dbReference>
<dbReference type="Pfam" id="PF00106">
    <property type="entry name" value="adh_short"/>
    <property type="match status" value="1"/>
</dbReference>
<keyword evidence="8" id="KW-1185">Reference proteome</keyword>
<dbReference type="PRINTS" id="PR00081">
    <property type="entry name" value="GDHRDH"/>
</dbReference>
<dbReference type="InterPro" id="IPR051019">
    <property type="entry name" value="VLCFA-Steroid_DH"/>
</dbReference>
<dbReference type="InterPro" id="IPR020904">
    <property type="entry name" value="Sc_DH/Rdtase_CS"/>
</dbReference>
<dbReference type="STRING" id="105231.A0A1Y1HVU0"/>
<dbReference type="Gene3D" id="3.40.50.720">
    <property type="entry name" value="NAD(P)-binding Rossmann-like Domain"/>
    <property type="match status" value="1"/>
</dbReference>
<dbReference type="OrthoDB" id="5545019at2759"/>
<evidence type="ECO:0000256" key="4">
    <source>
        <dbReference type="ARBA" id="ARBA00023002"/>
    </source>
</evidence>
<proteinExistence type="inferred from homology"/>
<dbReference type="OMA" id="LVAPGMM"/>
<evidence type="ECO:0000256" key="6">
    <source>
        <dbReference type="SAM" id="Phobius"/>
    </source>
</evidence>
<dbReference type="CDD" id="cd05356">
    <property type="entry name" value="17beta-HSD1_like_SDR_c"/>
    <property type="match status" value="1"/>
</dbReference>
<feature type="transmembrane region" description="Helical" evidence="6">
    <location>
        <begin position="28"/>
        <end position="46"/>
    </location>
</feature>
<gene>
    <name evidence="7" type="ORF">KFL_000580310</name>
</gene>
<dbReference type="FunFam" id="3.40.50.720:FF:000137">
    <property type="entry name" value="Hydroxysteroid (17-beta) dehydrogenase 3"/>
    <property type="match status" value="1"/>
</dbReference>
<protein>
    <submittedName>
        <fullName evidence="7">Ketoacyl-CoA reductase</fullName>
    </submittedName>
</protein>
<dbReference type="PIRSF" id="PIRSF000126">
    <property type="entry name" value="11-beta-HSD1"/>
    <property type="match status" value="1"/>
</dbReference>
<keyword evidence="6" id="KW-0812">Transmembrane</keyword>
<evidence type="ECO:0000256" key="5">
    <source>
        <dbReference type="RuleBase" id="RU000363"/>
    </source>
</evidence>
<organism evidence="7 8">
    <name type="scientific">Klebsormidium nitens</name>
    <name type="common">Green alga</name>
    <name type="synonym">Ulothrix nitens</name>
    <dbReference type="NCBI Taxonomy" id="105231"/>
    <lineage>
        <taxon>Eukaryota</taxon>
        <taxon>Viridiplantae</taxon>
        <taxon>Streptophyta</taxon>
        <taxon>Klebsormidiophyceae</taxon>
        <taxon>Klebsormidiales</taxon>
        <taxon>Klebsormidiaceae</taxon>
        <taxon>Klebsormidium</taxon>
    </lineage>
</organism>
<dbReference type="InterPro" id="IPR002347">
    <property type="entry name" value="SDR_fam"/>
</dbReference>
<comment type="subcellular location">
    <subcellularLocation>
        <location evidence="1">Endoplasmic reticulum</location>
    </subcellularLocation>
</comment>
<evidence type="ECO:0000256" key="2">
    <source>
        <dbReference type="ARBA" id="ARBA00006484"/>
    </source>
</evidence>
<comment type="similarity">
    <text evidence="2 5">Belongs to the short-chain dehydrogenases/reductases (SDR) family.</text>
</comment>
<dbReference type="SUPFAM" id="SSF51735">
    <property type="entry name" value="NAD(P)-binding Rossmann-fold domains"/>
    <property type="match status" value="1"/>
</dbReference>
<dbReference type="InterPro" id="IPR036291">
    <property type="entry name" value="NAD(P)-bd_dom_sf"/>
</dbReference>
<evidence type="ECO:0000313" key="7">
    <source>
        <dbReference type="EMBL" id="GAQ80636.1"/>
    </source>
</evidence>
<dbReference type="GO" id="GO:0016491">
    <property type="term" value="F:oxidoreductase activity"/>
    <property type="evidence" value="ECO:0000318"/>
    <property type="project" value="GO_Central"/>
</dbReference>
<evidence type="ECO:0000256" key="1">
    <source>
        <dbReference type="ARBA" id="ARBA00004240"/>
    </source>
</evidence>
<name>A0A1Y1HVU0_KLENI</name>
<evidence type="ECO:0000256" key="3">
    <source>
        <dbReference type="ARBA" id="ARBA00022857"/>
    </source>
</evidence>
<reference evidence="7 8" key="1">
    <citation type="journal article" date="2014" name="Nat. Commun.">
        <title>Klebsormidium flaccidum genome reveals primary factors for plant terrestrial adaptation.</title>
        <authorList>
            <person name="Hori K."/>
            <person name="Maruyama F."/>
            <person name="Fujisawa T."/>
            <person name="Togashi T."/>
            <person name="Yamamoto N."/>
            <person name="Seo M."/>
            <person name="Sato S."/>
            <person name="Yamada T."/>
            <person name="Mori H."/>
            <person name="Tajima N."/>
            <person name="Moriyama T."/>
            <person name="Ikeuchi M."/>
            <person name="Watanabe M."/>
            <person name="Wada H."/>
            <person name="Kobayashi K."/>
            <person name="Saito M."/>
            <person name="Masuda T."/>
            <person name="Sasaki-Sekimoto Y."/>
            <person name="Mashiguchi K."/>
            <person name="Awai K."/>
            <person name="Shimojima M."/>
            <person name="Masuda S."/>
            <person name="Iwai M."/>
            <person name="Nobusawa T."/>
            <person name="Narise T."/>
            <person name="Kondo S."/>
            <person name="Saito H."/>
            <person name="Sato R."/>
            <person name="Murakawa M."/>
            <person name="Ihara Y."/>
            <person name="Oshima-Yamada Y."/>
            <person name="Ohtaka K."/>
            <person name="Satoh M."/>
            <person name="Sonobe K."/>
            <person name="Ishii M."/>
            <person name="Ohtani R."/>
            <person name="Kanamori-Sato M."/>
            <person name="Honoki R."/>
            <person name="Miyazaki D."/>
            <person name="Mochizuki H."/>
            <person name="Umetsu J."/>
            <person name="Higashi K."/>
            <person name="Shibata D."/>
            <person name="Kamiya Y."/>
            <person name="Sato N."/>
            <person name="Nakamura Y."/>
            <person name="Tabata S."/>
            <person name="Ida S."/>
            <person name="Kurokawa K."/>
            <person name="Ohta H."/>
        </authorList>
    </citation>
    <scope>NUCLEOTIDE SEQUENCE [LARGE SCALE GENOMIC DNA]</scope>
    <source>
        <strain evidence="7 8">NIES-2285</strain>
    </source>
</reference>